<evidence type="ECO:0000313" key="3">
    <source>
        <dbReference type="Proteomes" id="UP000515838"/>
    </source>
</evidence>
<dbReference type="EMBL" id="CP060731">
    <property type="protein sequence ID" value="QNN76402.1"/>
    <property type="molecule type" value="Genomic_DNA"/>
</dbReference>
<dbReference type="InterPro" id="IPR029058">
    <property type="entry name" value="AB_hydrolase_fold"/>
</dbReference>
<dbReference type="PANTHER" id="PTHR48098">
    <property type="entry name" value="ENTEROCHELIN ESTERASE-RELATED"/>
    <property type="match status" value="1"/>
</dbReference>
<dbReference type="Proteomes" id="UP000515838">
    <property type="component" value="Chromosome"/>
</dbReference>
<organism evidence="2 3">
    <name type="scientific">Pseudoxanthomonas mexicana</name>
    <dbReference type="NCBI Taxonomy" id="128785"/>
    <lineage>
        <taxon>Bacteria</taxon>
        <taxon>Pseudomonadati</taxon>
        <taxon>Pseudomonadota</taxon>
        <taxon>Gammaproteobacteria</taxon>
        <taxon>Lysobacterales</taxon>
        <taxon>Lysobacteraceae</taxon>
        <taxon>Pseudoxanthomonas</taxon>
    </lineage>
</organism>
<protein>
    <submittedName>
        <fullName evidence="2">Alpha/beta hydrolase</fullName>
    </submittedName>
</protein>
<feature type="signal peptide" evidence="1">
    <location>
        <begin position="1"/>
        <end position="22"/>
    </location>
</feature>
<dbReference type="Gene3D" id="3.40.50.1820">
    <property type="entry name" value="alpha/beta hydrolase"/>
    <property type="match status" value="1"/>
</dbReference>
<reference evidence="2 3" key="1">
    <citation type="submission" date="2020-08" db="EMBL/GenBank/DDBJ databases">
        <title>Streptomycin Non-resistant strain, P. mexicana.</title>
        <authorList>
            <person name="Ganesh-Kumar S."/>
            <person name="Zhe T."/>
            <person name="Yu Z."/>
            <person name="Min Y."/>
        </authorList>
    </citation>
    <scope>NUCLEOTIDE SEQUENCE [LARGE SCALE GENOMIC DNA]</scope>
    <source>
        <strain evidence="2 3">GTZY2</strain>
    </source>
</reference>
<dbReference type="InterPro" id="IPR050583">
    <property type="entry name" value="Mycobacterial_A85_antigen"/>
</dbReference>
<dbReference type="SUPFAM" id="SSF53474">
    <property type="entry name" value="alpha/beta-Hydrolases"/>
    <property type="match status" value="1"/>
</dbReference>
<evidence type="ECO:0000313" key="2">
    <source>
        <dbReference type="EMBL" id="QNN76402.1"/>
    </source>
</evidence>
<dbReference type="Pfam" id="PF00756">
    <property type="entry name" value="Esterase"/>
    <property type="match status" value="1"/>
</dbReference>
<gene>
    <name evidence="2" type="ORF">IAE60_10565</name>
</gene>
<dbReference type="PANTHER" id="PTHR48098:SF6">
    <property type="entry name" value="FERRI-BACILLIBACTIN ESTERASE BESA"/>
    <property type="match status" value="1"/>
</dbReference>
<dbReference type="GO" id="GO:0016787">
    <property type="term" value="F:hydrolase activity"/>
    <property type="evidence" value="ECO:0007669"/>
    <property type="project" value="UniProtKB-KW"/>
</dbReference>
<sequence length="297" mass="32409">MILRTRFLLVWLLAVVMPAAWAAPPVPAVSDGAGVQGPLAHLPALKGDYFPLTDRGSGRVHHIFVRYPEGYDAAAPTRYPVVYVLDGDSLFPLLAPTHLFLHYDEQLPEAIIVGIAYGGFDPAVNRRNTDFTAPGPDATPEQGGAPGFLAFLRDRLVPEVERRYAAEPARRILLGQSRGGYFVLWSAREAPDLFWGRIASNPAQGPAREQLFAPASAHARQDLRVAVVSGTRDTAARRRIAREWASAWSAQPPAPWQVALIEIEGGTHAATIGEAYRRAMRWLFELAGVTPRGKPGP</sequence>
<evidence type="ECO:0000256" key="1">
    <source>
        <dbReference type="SAM" id="SignalP"/>
    </source>
</evidence>
<feature type="chain" id="PRO_5028997092" evidence="1">
    <location>
        <begin position="23"/>
        <end position="297"/>
    </location>
</feature>
<dbReference type="GeneID" id="81471414"/>
<proteinExistence type="predicted"/>
<dbReference type="InterPro" id="IPR000801">
    <property type="entry name" value="Esterase-like"/>
</dbReference>
<keyword evidence="1" id="KW-0732">Signal</keyword>
<accession>A0A7G9T8H7</accession>
<keyword evidence="2" id="KW-0378">Hydrolase</keyword>
<name>A0A7G9T8H7_PSEMX</name>
<dbReference type="RefSeq" id="WP_187572207.1">
    <property type="nucleotide sequence ID" value="NZ_CP060731.1"/>
</dbReference>
<dbReference type="AlphaFoldDB" id="A0A7G9T8H7"/>